<keyword evidence="1 2" id="KW-0378">Hydrolase</keyword>
<evidence type="ECO:0000313" key="4">
    <source>
        <dbReference type="EMBL" id="TKD06257.1"/>
    </source>
</evidence>
<dbReference type="Proteomes" id="UP000309215">
    <property type="component" value="Unassembled WGS sequence"/>
</dbReference>
<evidence type="ECO:0000259" key="3">
    <source>
        <dbReference type="PROSITE" id="PS51462"/>
    </source>
</evidence>
<dbReference type="RefSeq" id="WP_136930685.1">
    <property type="nucleotide sequence ID" value="NZ_SSMQ01000020.1"/>
</dbReference>
<evidence type="ECO:0000256" key="1">
    <source>
        <dbReference type="ARBA" id="ARBA00022801"/>
    </source>
</evidence>
<dbReference type="EMBL" id="SSMQ01000020">
    <property type="protein sequence ID" value="TKD06257.1"/>
    <property type="molecule type" value="Genomic_DNA"/>
</dbReference>
<dbReference type="InterPro" id="IPR020084">
    <property type="entry name" value="NUDIX_hydrolase_CS"/>
</dbReference>
<keyword evidence="5" id="KW-1185">Reference proteome</keyword>
<dbReference type="InterPro" id="IPR000086">
    <property type="entry name" value="NUDIX_hydrolase_dom"/>
</dbReference>
<dbReference type="PROSITE" id="PS51462">
    <property type="entry name" value="NUDIX"/>
    <property type="match status" value="1"/>
</dbReference>
<dbReference type="InterPro" id="IPR020476">
    <property type="entry name" value="Nudix_hydrolase"/>
</dbReference>
<dbReference type="OrthoDB" id="9761969at2"/>
<proteinExistence type="inferred from homology"/>
<protein>
    <submittedName>
        <fullName evidence="4">NUDIX hydrolase</fullName>
    </submittedName>
</protein>
<name>A0A4U1JAC7_9BACT</name>
<organism evidence="4 5">
    <name type="scientific">Polyangium fumosum</name>
    <dbReference type="NCBI Taxonomy" id="889272"/>
    <lineage>
        <taxon>Bacteria</taxon>
        <taxon>Pseudomonadati</taxon>
        <taxon>Myxococcota</taxon>
        <taxon>Polyangia</taxon>
        <taxon>Polyangiales</taxon>
        <taxon>Polyangiaceae</taxon>
        <taxon>Polyangium</taxon>
    </lineage>
</organism>
<evidence type="ECO:0000313" key="5">
    <source>
        <dbReference type="Proteomes" id="UP000309215"/>
    </source>
</evidence>
<comment type="caution">
    <text evidence="4">The sequence shown here is derived from an EMBL/GenBank/DDBJ whole genome shotgun (WGS) entry which is preliminary data.</text>
</comment>
<dbReference type="PROSITE" id="PS00893">
    <property type="entry name" value="NUDIX_BOX"/>
    <property type="match status" value="1"/>
</dbReference>
<dbReference type="PRINTS" id="PR00502">
    <property type="entry name" value="NUDIXFAMILY"/>
</dbReference>
<sequence>MGPLSYLPRSILGVAQEIVRHLLKRPVVGVAVAARTDDGRWLLIRRADTGTWALPGGTVEWGETLRTTVVRELDEEAGVDDVTIGPIVGVFSRPDRDIRFHAVTIVVTARVAEPSRPPKNRLEIREARLFRDEDLPAPLAMGMDDMLAAARRGEVVFE</sequence>
<dbReference type="SUPFAM" id="SSF55811">
    <property type="entry name" value="Nudix"/>
    <property type="match status" value="1"/>
</dbReference>
<evidence type="ECO:0000256" key="2">
    <source>
        <dbReference type="RuleBase" id="RU003476"/>
    </source>
</evidence>
<gene>
    <name evidence="4" type="ORF">E8A74_20255</name>
</gene>
<dbReference type="InterPro" id="IPR015797">
    <property type="entry name" value="NUDIX_hydrolase-like_dom_sf"/>
</dbReference>
<dbReference type="Gene3D" id="3.90.79.10">
    <property type="entry name" value="Nucleoside Triphosphate Pyrophosphohydrolase"/>
    <property type="match status" value="1"/>
</dbReference>
<dbReference type="Pfam" id="PF00293">
    <property type="entry name" value="NUDIX"/>
    <property type="match status" value="1"/>
</dbReference>
<dbReference type="PANTHER" id="PTHR43736">
    <property type="entry name" value="ADP-RIBOSE PYROPHOSPHATASE"/>
    <property type="match status" value="1"/>
</dbReference>
<dbReference type="AlphaFoldDB" id="A0A4U1JAC7"/>
<dbReference type="GO" id="GO:0016787">
    <property type="term" value="F:hydrolase activity"/>
    <property type="evidence" value="ECO:0007669"/>
    <property type="project" value="UniProtKB-KW"/>
</dbReference>
<reference evidence="4 5" key="1">
    <citation type="submission" date="2019-04" db="EMBL/GenBank/DDBJ databases">
        <authorList>
            <person name="Li Y."/>
            <person name="Wang J."/>
        </authorList>
    </citation>
    <scope>NUCLEOTIDE SEQUENCE [LARGE SCALE GENOMIC DNA]</scope>
    <source>
        <strain evidence="4 5">DSM 14668</strain>
    </source>
</reference>
<dbReference type="PANTHER" id="PTHR43736:SF1">
    <property type="entry name" value="DIHYDRONEOPTERIN TRIPHOSPHATE DIPHOSPHATASE"/>
    <property type="match status" value="1"/>
</dbReference>
<accession>A0A4U1JAC7</accession>
<comment type="similarity">
    <text evidence="2">Belongs to the Nudix hydrolase family.</text>
</comment>
<dbReference type="CDD" id="cd02883">
    <property type="entry name" value="NUDIX_Hydrolase"/>
    <property type="match status" value="1"/>
</dbReference>
<feature type="domain" description="Nudix hydrolase" evidence="3">
    <location>
        <begin position="23"/>
        <end position="152"/>
    </location>
</feature>